<dbReference type="PANTHER" id="PTHR42939:SF1">
    <property type="entry name" value="ABC TRANSPORTER ATP-BINDING PROTEIN ALBC-RELATED"/>
    <property type="match status" value="1"/>
</dbReference>
<evidence type="ECO:0000256" key="3">
    <source>
        <dbReference type="ARBA" id="ARBA00022840"/>
    </source>
</evidence>
<dbReference type="InterPro" id="IPR051782">
    <property type="entry name" value="ABC_Transporter_VariousFunc"/>
</dbReference>
<keyword evidence="3 5" id="KW-0067">ATP-binding</keyword>
<keyword evidence="2" id="KW-0547">Nucleotide-binding</keyword>
<dbReference type="GO" id="GO:0005524">
    <property type="term" value="F:ATP binding"/>
    <property type="evidence" value="ECO:0007669"/>
    <property type="project" value="UniProtKB-KW"/>
</dbReference>
<evidence type="ECO:0000313" key="5">
    <source>
        <dbReference type="EMBL" id="MDI9863075.1"/>
    </source>
</evidence>
<dbReference type="InterPro" id="IPR027417">
    <property type="entry name" value="P-loop_NTPase"/>
</dbReference>
<reference evidence="5 6" key="1">
    <citation type="submission" date="2023-05" db="EMBL/GenBank/DDBJ databases">
        <title>Novel species of genus Flectobacillus isolated from stream in China.</title>
        <authorList>
            <person name="Lu H."/>
        </authorList>
    </citation>
    <scope>NUCLEOTIDE SEQUENCE [LARGE SCALE GENOMIC DNA]</scope>
    <source>
        <strain evidence="5 6">DC10W</strain>
    </source>
</reference>
<dbReference type="InterPro" id="IPR003439">
    <property type="entry name" value="ABC_transporter-like_ATP-bd"/>
</dbReference>
<accession>A0ABT6YHK8</accession>
<sequence length="226" mass="25652">MLSINHLSFSYVENLVLENVSFEVKNGEILGILGLNGAGKSTLLNLVAGFLPLAQGTIQFQNAPLSQQSIAMLETHNYFYPHLTAQEYLHIFVGNSQIIDLPTWAEMLDIPLNQEIEDFSTGMKKKLALLSILILDRPVMIFDEPFNGLDLESSFLLKEIILKLKAKGKIILLTSHVLETLTGICNRILWLKKGSVERIFEYESFENIEKILKEDWTKLDTLHHLL</sequence>
<feature type="domain" description="ABC transporter" evidence="4">
    <location>
        <begin position="2"/>
        <end position="218"/>
    </location>
</feature>
<dbReference type="Gene3D" id="3.40.50.300">
    <property type="entry name" value="P-loop containing nucleotide triphosphate hydrolases"/>
    <property type="match status" value="1"/>
</dbReference>
<comment type="caution">
    <text evidence="5">The sequence shown here is derived from an EMBL/GenBank/DDBJ whole genome shotgun (WGS) entry which is preliminary data.</text>
</comment>
<dbReference type="Pfam" id="PF00005">
    <property type="entry name" value="ABC_tran"/>
    <property type="match status" value="1"/>
</dbReference>
<keyword evidence="1" id="KW-0813">Transport</keyword>
<dbReference type="InterPro" id="IPR003593">
    <property type="entry name" value="AAA+_ATPase"/>
</dbReference>
<dbReference type="EMBL" id="JASHID010000001">
    <property type="protein sequence ID" value="MDI9863075.1"/>
    <property type="molecule type" value="Genomic_DNA"/>
</dbReference>
<organism evidence="5 6">
    <name type="scientific">Flectobacillus longus</name>
    <dbReference type="NCBI Taxonomy" id="2984207"/>
    <lineage>
        <taxon>Bacteria</taxon>
        <taxon>Pseudomonadati</taxon>
        <taxon>Bacteroidota</taxon>
        <taxon>Cytophagia</taxon>
        <taxon>Cytophagales</taxon>
        <taxon>Flectobacillaceae</taxon>
        <taxon>Flectobacillus</taxon>
    </lineage>
</organism>
<dbReference type="CDD" id="cd03230">
    <property type="entry name" value="ABC_DR_subfamily_A"/>
    <property type="match status" value="1"/>
</dbReference>
<dbReference type="PROSITE" id="PS50893">
    <property type="entry name" value="ABC_TRANSPORTER_2"/>
    <property type="match status" value="1"/>
</dbReference>
<evidence type="ECO:0000259" key="4">
    <source>
        <dbReference type="PROSITE" id="PS50893"/>
    </source>
</evidence>
<gene>
    <name evidence="5" type="ORF">QM480_01960</name>
</gene>
<dbReference type="RefSeq" id="WP_283368412.1">
    <property type="nucleotide sequence ID" value="NZ_JASHID010000001.1"/>
</dbReference>
<evidence type="ECO:0000313" key="6">
    <source>
        <dbReference type="Proteomes" id="UP001236569"/>
    </source>
</evidence>
<evidence type="ECO:0000256" key="2">
    <source>
        <dbReference type="ARBA" id="ARBA00022741"/>
    </source>
</evidence>
<evidence type="ECO:0000256" key="1">
    <source>
        <dbReference type="ARBA" id="ARBA00022448"/>
    </source>
</evidence>
<keyword evidence="6" id="KW-1185">Reference proteome</keyword>
<proteinExistence type="predicted"/>
<protein>
    <submittedName>
        <fullName evidence="5">ATP-binding cassette domain-containing protein</fullName>
    </submittedName>
</protein>
<dbReference type="SUPFAM" id="SSF52540">
    <property type="entry name" value="P-loop containing nucleoside triphosphate hydrolases"/>
    <property type="match status" value="1"/>
</dbReference>
<name>A0ABT6YHK8_9BACT</name>
<dbReference type="SMART" id="SM00382">
    <property type="entry name" value="AAA"/>
    <property type="match status" value="1"/>
</dbReference>
<dbReference type="Proteomes" id="UP001236569">
    <property type="component" value="Unassembled WGS sequence"/>
</dbReference>
<dbReference type="PANTHER" id="PTHR42939">
    <property type="entry name" value="ABC TRANSPORTER ATP-BINDING PROTEIN ALBC-RELATED"/>
    <property type="match status" value="1"/>
</dbReference>